<dbReference type="InterPro" id="IPR025202">
    <property type="entry name" value="PLD-like_dom"/>
</dbReference>
<dbReference type="GO" id="GO:0008808">
    <property type="term" value="F:cardiolipin synthase activity"/>
    <property type="evidence" value="ECO:0007669"/>
    <property type="project" value="TreeGrafter"/>
</dbReference>
<accession>A0A0F6WRH5</accession>
<protein>
    <submittedName>
        <fullName evidence="8">Cardiolipin synthase</fullName>
    </submittedName>
</protein>
<dbReference type="PATRIC" id="fig|92706.3.peg.2887"/>
<dbReference type="Proteomes" id="UP000034037">
    <property type="component" value="Chromosome"/>
</dbReference>
<evidence type="ECO:0000256" key="4">
    <source>
        <dbReference type="ARBA" id="ARBA00022989"/>
    </source>
</evidence>
<gene>
    <name evidence="8" type="ORF">YH66_13770</name>
</gene>
<dbReference type="PANTHER" id="PTHR21248:SF22">
    <property type="entry name" value="PHOSPHOLIPASE D"/>
    <property type="match status" value="1"/>
</dbReference>
<dbReference type="InterPro" id="IPR001736">
    <property type="entry name" value="PLipase_D/transphosphatidylase"/>
</dbReference>
<dbReference type="PANTHER" id="PTHR21248">
    <property type="entry name" value="CARDIOLIPIN SYNTHASE"/>
    <property type="match status" value="1"/>
</dbReference>
<evidence type="ECO:0000256" key="6">
    <source>
        <dbReference type="SAM" id="Phobius"/>
    </source>
</evidence>
<keyword evidence="3 6" id="KW-0812">Transmembrane</keyword>
<evidence type="ECO:0000256" key="3">
    <source>
        <dbReference type="ARBA" id="ARBA00022692"/>
    </source>
</evidence>
<feature type="domain" description="PLD phosphodiesterase" evidence="7">
    <location>
        <begin position="406"/>
        <end position="440"/>
    </location>
</feature>
<keyword evidence="5 6" id="KW-0472">Membrane</keyword>
<evidence type="ECO:0000259" key="7">
    <source>
        <dbReference type="PROSITE" id="PS50035"/>
    </source>
</evidence>
<keyword evidence="4 6" id="KW-1133">Transmembrane helix</keyword>
<dbReference type="Gene3D" id="3.30.870.10">
    <property type="entry name" value="Endonuclease Chain A"/>
    <property type="match status" value="2"/>
</dbReference>
<dbReference type="HOGENOM" id="CLU_038053_1_0_11"/>
<dbReference type="PROSITE" id="PS50035">
    <property type="entry name" value="PLD"/>
    <property type="match status" value="2"/>
</dbReference>
<name>A0A0F6WRH5_9CORY</name>
<dbReference type="InterPro" id="IPR027379">
    <property type="entry name" value="CLS_N"/>
</dbReference>
<keyword evidence="9" id="KW-1185">Reference proteome</keyword>
<organism evidence="8 9">
    <name type="scientific">[Brevibacterium] flavum</name>
    <dbReference type="NCBI Taxonomy" id="92706"/>
    <lineage>
        <taxon>Bacteria</taxon>
        <taxon>Bacillati</taxon>
        <taxon>Actinomycetota</taxon>
        <taxon>Actinomycetes</taxon>
        <taxon>Mycobacteriales</taxon>
        <taxon>Corynebacteriaceae</taxon>
        <taxon>Corynebacterium</taxon>
    </lineage>
</organism>
<dbReference type="RefSeq" id="WP_003862891.1">
    <property type="nucleotide sequence ID" value="NZ_CP011309.1"/>
</dbReference>
<evidence type="ECO:0000256" key="5">
    <source>
        <dbReference type="ARBA" id="ARBA00023136"/>
    </source>
</evidence>
<evidence type="ECO:0000313" key="8">
    <source>
        <dbReference type="EMBL" id="AKF28513.1"/>
    </source>
</evidence>
<dbReference type="GO" id="GO:0005886">
    <property type="term" value="C:plasma membrane"/>
    <property type="evidence" value="ECO:0007669"/>
    <property type="project" value="UniProtKB-SubCell"/>
</dbReference>
<keyword evidence="2" id="KW-1003">Cell membrane</keyword>
<reference evidence="8 9" key="1">
    <citation type="submission" date="2015-04" db="EMBL/GenBank/DDBJ databases">
        <title>Complete Genome Sequence of Brevibacterium flavum ATCC 15168.</title>
        <authorList>
            <person name="Ahn J."/>
            <person name="Park G."/>
            <person name="Jeon W."/>
            <person name="Jang Y."/>
            <person name="Jang M."/>
            <person name="Lee H."/>
            <person name="Lee H."/>
        </authorList>
    </citation>
    <scope>NUCLEOTIDE SEQUENCE [LARGE SCALE GENOMIC DNA]</scope>
    <source>
        <strain evidence="8 9">ATCC 15168</strain>
    </source>
</reference>
<proteinExistence type="predicted"/>
<evidence type="ECO:0000256" key="2">
    <source>
        <dbReference type="ARBA" id="ARBA00022475"/>
    </source>
</evidence>
<feature type="transmembrane region" description="Helical" evidence="6">
    <location>
        <begin position="41"/>
        <end position="60"/>
    </location>
</feature>
<comment type="subcellular location">
    <subcellularLocation>
        <location evidence="1">Cell membrane</location>
        <topology evidence="1">Multi-pass membrane protein</topology>
    </subcellularLocation>
</comment>
<dbReference type="GO" id="GO:0032049">
    <property type="term" value="P:cardiolipin biosynthetic process"/>
    <property type="evidence" value="ECO:0007669"/>
    <property type="project" value="UniProtKB-ARBA"/>
</dbReference>
<evidence type="ECO:0000313" key="9">
    <source>
        <dbReference type="Proteomes" id="UP000034037"/>
    </source>
</evidence>
<dbReference type="AlphaFoldDB" id="A0A0F6WRH5"/>
<feature type="transmembrane region" description="Helical" evidence="6">
    <location>
        <begin position="12"/>
        <end position="29"/>
    </location>
</feature>
<dbReference type="Pfam" id="PF13396">
    <property type="entry name" value="PLDc_N"/>
    <property type="match status" value="1"/>
</dbReference>
<dbReference type="SMART" id="SM00155">
    <property type="entry name" value="PLDc"/>
    <property type="match status" value="2"/>
</dbReference>
<feature type="domain" description="PLD phosphodiesterase" evidence="7">
    <location>
        <begin position="219"/>
        <end position="246"/>
    </location>
</feature>
<sequence>MIFQINLESWQTVGLIIDYTIKIIAIGYVPEGRRPSSSTAWLLAILLLPYVGLPLFLLMGSPYINRRRHRIQQEINDLIEDVHDDVPDIPTGMDVSTEVESVIKLNRRLTRMPAVTGGNNGFYSDYRESLKRMTAAIDEAEEYIYVEIYIMAWDSCTQPFFAALERAHNRGVQVRLLFDHVGSWKYPGYHRLKKELNRMGFAWYLMLPLQPWRRRFRRPDLRNHRKMLIIDGHTAFMGSQNLIAPSYLQKKNIKLGREWKDLMVELTGPIVSSMEMIFAGDWYVESNEALDIRDHAEAHGYIGNTQKDSATNLVQLIPSGPGYTTEPNLRMFNSIVHHAKERLILCSPYFIPDESLLEAVTSACYRGVTVELFVSEQADQFAIDHAQSSYYQALLEAGVKIYQFPKPDVLHTKYMIADPDDTTGNEALGVLGSSNLDIRSFGLNYEISLMIAKGNLIHELNALTDRYRTVSLKLTLDKWNQRSWRRRYVDNVMRLTSALQ</sequence>
<dbReference type="Pfam" id="PF13091">
    <property type="entry name" value="PLDc_2"/>
    <property type="match status" value="2"/>
</dbReference>
<evidence type="ECO:0000256" key="1">
    <source>
        <dbReference type="ARBA" id="ARBA00004651"/>
    </source>
</evidence>
<dbReference type="EMBL" id="CP011309">
    <property type="protein sequence ID" value="AKF28513.1"/>
    <property type="molecule type" value="Genomic_DNA"/>
</dbReference>
<dbReference type="SUPFAM" id="SSF56024">
    <property type="entry name" value="Phospholipase D/nuclease"/>
    <property type="match status" value="2"/>
</dbReference>